<dbReference type="OrthoDB" id="6194496at2"/>
<protein>
    <submittedName>
        <fullName evidence="2">Cell division and transport-associated protein TolA</fullName>
    </submittedName>
</protein>
<keyword evidence="2" id="KW-0131">Cell cycle</keyword>
<accession>A0A317QDN3</accession>
<dbReference type="Pfam" id="PF06519">
    <property type="entry name" value="TolA"/>
    <property type="match status" value="1"/>
</dbReference>
<sequence>MSDIKPSQDGAKGTSAKSTSAAKATATQAGARLPAKGSELGKPLLWSVLVHVGVVGVLAAGMVFQPQLPNTPMQVQLSDPNLSPDEEIPAPDDFEAVQAVAVDQAAVERQVQAINERKQAQAAAEQQRQAELERRAEAARKARERELRELRELEAKQEAERRKLAEERTKAQQEKAAAEKAAADAEARRKREEAAAAKAEQERKEREAEAKRLEQERLEREREAKERAERERQLQERLAAEAAERAKARQAQMQSEIQRFTALITGAIQRNWIVDDSMRGKECQLTISLAPSGFVKSVDQGVGDERVCQSARTAVLKAGTLPVSKDPEVYKQMETIKLTVRPNL</sequence>
<reference evidence="2 3" key="1">
    <citation type="submission" date="2018-05" db="EMBL/GenBank/DDBJ databases">
        <title>Freshwater and sediment microbial communities from various areas in North America, analyzing microbe dynamics in response to fracking.</title>
        <authorList>
            <person name="Lamendella R."/>
        </authorList>
    </citation>
    <scope>NUCLEOTIDE SEQUENCE [LARGE SCALE GENOMIC DNA]</scope>
    <source>
        <strain evidence="2 3">125B1</strain>
    </source>
</reference>
<dbReference type="SUPFAM" id="SSF74653">
    <property type="entry name" value="TolA/TonB C-terminal domain"/>
    <property type="match status" value="1"/>
</dbReference>
<dbReference type="NCBIfam" id="TIGR02794">
    <property type="entry name" value="tolA_full"/>
    <property type="match status" value="1"/>
</dbReference>
<name>A0A317QDN3_9GAMM</name>
<feature type="compositionally biased region" description="Low complexity" evidence="1">
    <location>
        <begin position="10"/>
        <end position="31"/>
    </location>
</feature>
<dbReference type="GO" id="GO:0051301">
    <property type="term" value="P:cell division"/>
    <property type="evidence" value="ECO:0007669"/>
    <property type="project" value="UniProtKB-KW"/>
</dbReference>
<dbReference type="EMBL" id="QGTT01000001">
    <property type="protein sequence ID" value="PWW16172.1"/>
    <property type="molecule type" value="Genomic_DNA"/>
</dbReference>
<dbReference type="InterPro" id="IPR014161">
    <property type="entry name" value="Tol-Pal_TolA"/>
</dbReference>
<comment type="caution">
    <text evidence="2">The sequence shown here is derived from an EMBL/GenBank/DDBJ whole genome shotgun (WGS) entry which is preliminary data.</text>
</comment>
<dbReference type="GO" id="GO:0019534">
    <property type="term" value="F:toxin transmembrane transporter activity"/>
    <property type="evidence" value="ECO:0007669"/>
    <property type="project" value="InterPro"/>
</dbReference>
<organism evidence="2 3">
    <name type="scientific">Pseudidiomarina maritima</name>
    <dbReference type="NCBI Taxonomy" id="519453"/>
    <lineage>
        <taxon>Bacteria</taxon>
        <taxon>Pseudomonadati</taxon>
        <taxon>Pseudomonadota</taxon>
        <taxon>Gammaproteobacteria</taxon>
        <taxon>Alteromonadales</taxon>
        <taxon>Idiomarinaceae</taxon>
        <taxon>Pseudidiomarina</taxon>
    </lineage>
</organism>
<dbReference type="GO" id="GO:0043213">
    <property type="term" value="P:bacteriocin transport"/>
    <property type="evidence" value="ECO:0007669"/>
    <property type="project" value="InterPro"/>
</dbReference>
<evidence type="ECO:0000256" key="1">
    <source>
        <dbReference type="SAM" id="MobiDB-lite"/>
    </source>
</evidence>
<dbReference type="Gene3D" id="3.30.1150.10">
    <property type="match status" value="1"/>
</dbReference>
<evidence type="ECO:0000313" key="3">
    <source>
        <dbReference type="Proteomes" id="UP000246964"/>
    </source>
</evidence>
<dbReference type="GO" id="GO:0016020">
    <property type="term" value="C:membrane"/>
    <property type="evidence" value="ECO:0007669"/>
    <property type="project" value="InterPro"/>
</dbReference>
<dbReference type="Proteomes" id="UP000246964">
    <property type="component" value="Unassembled WGS sequence"/>
</dbReference>
<keyword evidence="2" id="KW-0132">Cell division</keyword>
<feature type="region of interest" description="Disordered" evidence="1">
    <location>
        <begin position="1"/>
        <end position="33"/>
    </location>
</feature>
<feature type="region of interest" description="Disordered" evidence="1">
    <location>
        <begin position="161"/>
        <end position="233"/>
    </location>
</feature>
<dbReference type="RefSeq" id="WP_110074911.1">
    <property type="nucleotide sequence ID" value="NZ_QGTT01000001.1"/>
</dbReference>
<dbReference type="AlphaFoldDB" id="A0A317QDN3"/>
<evidence type="ECO:0000313" key="2">
    <source>
        <dbReference type="EMBL" id="PWW16172.1"/>
    </source>
</evidence>
<gene>
    <name evidence="2" type="ORF">DET45_101280</name>
</gene>
<keyword evidence="3" id="KW-1185">Reference proteome</keyword>
<proteinExistence type="predicted"/>